<evidence type="ECO:0000313" key="1">
    <source>
        <dbReference type="EMBL" id="CDN87357.1"/>
    </source>
</evidence>
<accession>A0A1L1PK99</accession>
<protein>
    <submittedName>
        <fullName evidence="1">Uncharacterized protein</fullName>
    </submittedName>
</protein>
<reference evidence="2" key="1">
    <citation type="submission" date="2014-02" db="EMBL/GenBank/DDBJ databases">
        <authorList>
            <person name="Gan H."/>
        </authorList>
    </citation>
    <scope>NUCLEOTIDE SEQUENCE [LARGE SCALE GENOMIC DNA]</scope>
    <source>
        <strain evidence="2">S1</strain>
    </source>
</reference>
<keyword evidence="2" id="KW-1185">Reference proteome</keyword>
<gene>
    <name evidence="1" type="ORF">BN948_01779</name>
</gene>
<organism evidence="1 2">
    <name type="scientific">Hydrogenophaga intermedia</name>
    <dbReference type="NCBI Taxonomy" id="65786"/>
    <lineage>
        <taxon>Bacteria</taxon>
        <taxon>Pseudomonadati</taxon>
        <taxon>Pseudomonadota</taxon>
        <taxon>Betaproteobacteria</taxon>
        <taxon>Burkholderiales</taxon>
        <taxon>Comamonadaceae</taxon>
        <taxon>Hydrogenophaga</taxon>
    </lineage>
</organism>
<dbReference type="Proteomes" id="UP000028878">
    <property type="component" value="Unassembled WGS sequence"/>
</dbReference>
<sequence>MSQDSKAFSSDIPVSLAASAFTGVSFTPERRGERARDDYAVMLAEDLAMFKAAAERGGTLAQLDDEFARYRAGMRSRYVAYLQSSSRCISSFIAGPSNFPVARAQKRNAVTNRRLDDLFSWREMARRAVMRNLRPDLRPIMAGDADAADRLAAEISAAQRVQEQMKAVNAALRKAGKAGKEAQTAALIELGLSEDQARELVSPKFQSCYGQGYPSFRLTNNQANIRRMQQRLEQIERAAAMPVVEKQGADGVRLEDDPPANRVRLFFPGKPADEVRSKLKSSGFRWAPSVGAWQAYRNARALDLAAAMVGSA</sequence>
<evidence type="ECO:0000313" key="2">
    <source>
        <dbReference type="Proteomes" id="UP000028878"/>
    </source>
</evidence>
<proteinExistence type="predicted"/>
<name>A0A1L1PK99_HYDIT</name>
<dbReference type="RefSeq" id="WP_051756038.1">
    <property type="nucleotide sequence ID" value="NZ_CCAE010000010.1"/>
</dbReference>
<dbReference type="AlphaFoldDB" id="A0A1L1PK99"/>
<reference evidence="2" key="2">
    <citation type="submission" date="2014-11" db="EMBL/GenBank/DDBJ databases">
        <title>Draft genome sequence of Hydrogenophaga intermedia S1.</title>
        <authorList>
            <person name="Gan H.M."/>
            <person name="Chew T.H."/>
            <person name="Stolz A."/>
        </authorList>
    </citation>
    <scope>NUCLEOTIDE SEQUENCE [LARGE SCALE GENOMIC DNA]</scope>
    <source>
        <strain evidence="2">S1</strain>
    </source>
</reference>
<dbReference type="EMBL" id="CCAE010000010">
    <property type="protein sequence ID" value="CDN87357.1"/>
    <property type="molecule type" value="Genomic_DNA"/>
</dbReference>